<evidence type="ECO:0000313" key="4">
    <source>
        <dbReference type="WBParaSite" id="BPAG_0001165801-mRNA-1"/>
    </source>
</evidence>
<protein>
    <submittedName>
        <fullName evidence="2 4">Uncharacterized protein</fullName>
    </submittedName>
</protein>
<reference evidence="2 3" key="2">
    <citation type="submission" date="2018-11" db="EMBL/GenBank/DDBJ databases">
        <authorList>
            <consortium name="Pathogen Informatics"/>
        </authorList>
    </citation>
    <scope>NUCLEOTIDE SEQUENCE [LARGE SCALE GENOMIC DNA]</scope>
</reference>
<accession>A0A0N4TSI3</accession>
<dbReference type="AlphaFoldDB" id="A0A0N4TSI3"/>
<keyword evidence="3" id="KW-1185">Reference proteome</keyword>
<evidence type="ECO:0000256" key="1">
    <source>
        <dbReference type="SAM" id="MobiDB-lite"/>
    </source>
</evidence>
<evidence type="ECO:0000313" key="2">
    <source>
        <dbReference type="EMBL" id="VDN92806.1"/>
    </source>
</evidence>
<proteinExistence type="predicted"/>
<dbReference type="Proteomes" id="UP000278627">
    <property type="component" value="Unassembled WGS sequence"/>
</dbReference>
<reference evidence="4" key="1">
    <citation type="submission" date="2017-02" db="UniProtKB">
        <authorList>
            <consortium name="WormBaseParasite"/>
        </authorList>
    </citation>
    <scope>IDENTIFICATION</scope>
</reference>
<dbReference type="EMBL" id="UZAD01013240">
    <property type="protein sequence ID" value="VDN92806.1"/>
    <property type="molecule type" value="Genomic_DNA"/>
</dbReference>
<organism evidence="4">
    <name type="scientific">Brugia pahangi</name>
    <name type="common">Filarial nematode worm</name>
    <dbReference type="NCBI Taxonomy" id="6280"/>
    <lineage>
        <taxon>Eukaryota</taxon>
        <taxon>Metazoa</taxon>
        <taxon>Ecdysozoa</taxon>
        <taxon>Nematoda</taxon>
        <taxon>Chromadorea</taxon>
        <taxon>Rhabditida</taxon>
        <taxon>Spirurina</taxon>
        <taxon>Spiruromorpha</taxon>
        <taxon>Filarioidea</taxon>
        <taxon>Onchocercidae</taxon>
        <taxon>Brugia</taxon>
    </lineage>
</organism>
<sequence length="301" mass="33859">MRFEIPQLSDAQPSKKNDPKAIATDLNDVASISRVTESHEAKGVKEVNISEKLPAAPCKSTAFFDITDSGEKSLQPTAVQDFVFNAYERSIADQLRPLQNDIGTSKFCMQCADKVMSQSSDTEEDLEMDIAVVHFLQWFKKKESEHNVDEVTIQKLPFSFANAYLNIRAKNLEKFENKRREFDGLTDSNDGKEIIKCKHENKSPIDDKDSKVLIKPLPAANMDFDVKITGNSDEESSEGNSISDDLQGINGIIIFELEHLDEFIAIKNWTNDSWTCHISILAETGIGAELEIHAFRSDVFY</sequence>
<name>A0A0N4TSI3_BRUPA</name>
<evidence type="ECO:0000313" key="3">
    <source>
        <dbReference type="Proteomes" id="UP000278627"/>
    </source>
</evidence>
<dbReference type="WBParaSite" id="BPAG_0001165801-mRNA-1">
    <property type="protein sequence ID" value="BPAG_0001165801-mRNA-1"/>
    <property type="gene ID" value="BPAG_0001165801"/>
</dbReference>
<gene>
    <name evidence="2" type="ORF">BPAG_LOCUS11620</name>
</gene>
<feature type="region of interest" description="Disordered" evidence="1">
    <location>
        <begin position="1"/>
        <end position="20"/>
    </location>
</feature>